<comment type="caution">
    <text evidence="1">The sequence shown here is derived from an EMBL/GenBank/DDBJ whole genome shotgun (WGS) entry which is preliminary data.</text>
</comment>
<evidence type="ECO:0000313" key="2">
    <source>
        <dbReference type="Proteomes" id="UP001596977"/>
    </source>
</evidence>
<reference evidence="2" key="1">
    <citation type="journal article" date="2019" name="Int. J. Syst. Evol. Microbiol.">
        <title>The Global Catalogue of Microorganisms (GCM) 10K type strain sequencing project: providing services to taxonomists for standard genome sequencing and annotation.</title>
        <authorList>
            <consortium name="The Broad Institute Genomics Platform"/>
            <consortium name="The Broad Institute Genome Sequencing Center for Infectious Disease"/>
            <person name="Wu L."/>
            <person name="Ma J."/>
        </authorList>
    </citation>
    <scope>NUCLEOTIDE SEQUENCE [LARGE SCALE GENOMIC DNA]</scope>
    <source>
        <strain evidence="2">CCUG 62982</strain>
    </source>
</reference>
<keyword evidence="2" id="KW-1185">Reference proteome</keyword>
<protein>
    <recommendedName>
        <fullName evidence="3">Four helix bundle protein</fullName>
    </recommendedName>
</protein>
<sequence length="119" mass="13395">MPIGQRRSPLSRAPYRLVANHAIELYLNAFLLAAGHSPTEIRRLQHDFGPRAGHAIGAKLVLRRRTLLHLNRLSERREYLTTRYDYAPTMTSELNRLLPSLTEVAEKVSAIVGAPRAVS</sequence>
<name>A0ABW3HB70_9SPHN</name>
<proteinExistence type="predicted"/>
<evidence type="ECO:0000313" key="1">
    <source>
        <dbReference type="EMBL" id="MFD0948484.1"/>
    </source>
</evidence>
<dbReference type="EMBL" id="JBHTJG010000013">
    <property type="protein sequence ID" value="MFD0948484.1"/>
    <property type="molecule type" value="Genomic_DNA"/>
</dbReference>
<evidence type="ECO:0008006" key="3">
    <source>
        <dbReference type="Google" id="ProtNLM"/>
    </source>
</evidence>
<gene>
    <name evidence="1" type="ORF">ACFQ1E_19250</name>
</gene>
<dbReference type="Proteomes" id="UP001596977">
    <property type="component" value="Unassembled WGS sequence"/>
</dbReference>
<organism evidence="1 2">
    <name type="scientific">Sphingomonas canadensis</name>
    <dbReference type="NCBI Taxonomy" id="1219257"/>
    <lineage>
        <taxon>Bacteria</taxon>
        <taxon>Pseudomonadati</taxon>
        <taxon>Pseudomonadota</taxon>
        <taxon>Alphaproteobacteria</taxon>
        <taxon>Sphingomonadales</taxon>
        <taxon>Sphingomonadaceae</taxon>
        <taxon>Sphingomonas</taxon>
    </lineage>
</organism>
<dbReference type="RefSeq" id="WP_264946390.1">
    <property type="nucleotide sequence ID" value="NZ_JAPDRA010000013.1"/>
</dbReference>
<accession>A0ABW3HB70</accession>